<evidence type="ECO:0000313" key="11">
    <source>
        <dbReference type="EMBL" id="SUZ99817.1"/>
    </source>
</evidence>
<dbReference type="InterPro" id="IPR052054">
    <property type="entry name" value="Oxidative_DNA_repair_enzyme"/>
</dbReference>
<dbReference type="EMBL" id="UINC01002740">
    <property type="protein sequence ID" value="SUZ99817.1"/>
    <property type="molecule type" value="Genomic_DNA"/>
</dbReference>
<keyword evidence="6" id="KW-0456">Lyase</keyword>
<keyword evidence="5" id="KW-0234">DNA repair</keyword>
<dbReference type="GO" id="GO:0006289">
    <property type="term" value="P:nucleotide-excision repair"/>
    <property type="evidence" value="ECO:0007669"/>
    <property type="project" value="InterPro"/>
</dbReference>
<gene>
    <name evidence="11" type="ORF">METZ01_LOCUS52671</name>
</gene>
<keyword evidence="8" id="KW-0326">Glycosidase</keyword>
<evidence type="ECO:0000256" key="4">
    <source>
        <dbReference type="ARBA" id="ARBA00022801"/>
    </source>
</evidence>
<dbReference type="AlphaFoldDB" id="A0A381SC51"/>
<keyword evidence="3" id="KW-0227">DNA damage</keyword>
<evidence type="ECO:0000256" key="2">
    <source>
        <dbReference type="ARBA" id="ARBA00012720"/>
    </source>
</evidence>
<proteinExistence type="inferred from homology"/>
<evidence type="ECO:0000256" key="7">
    <source>
        <dbReference type="ARBA" id="ARBA00023268"/>
    </source>
</evidence>
<dbReference type="InterPro" id="IPR023170">
    <property type="entry name" value="HhH_base_excis_C"/>
</dbReference>
<evidence type="ECO:0000256" key="9">
    <source>
        <dbReference type="ARBA" id="ARBA00044632"/>
    </source>
</evidence>
<reference evidence="11" key="1">
    <citation type="submission" date="2018-05" db="EMBL/GenBank/DDBJ databases">
        <authorList>
            <person name="Lanie J.A."/>
            <person name="Ng W.-L."/>
            <person name="Kazmierczak K.M."/>
            <person name="Andrzejewski T.M."/>
            <person name="Davidsen T.M."/>
            <person name="Wayne K.J."/>
            <person name="Tettelin H."/>
            <person name="Glass J.I."/>
            <person name="Rusch D."/>
            <person name="Podicherti R."/>
            <person name="Tsui H.-C.T."/>
            <person name="Winkler M.E."/>
        </authorList>
    </citation>
    <scope>NUCLEOTIDE SEQUENCE</scope>
</reference>
<dbReference type="PANTHER" id="PTHR10242:SF2">
    <property type="entry name" value="N-GLYCOSYLASE_DNA LYASE"/>
    <property type="match status" value="1"/>
</dbReference>
<dbReference type="InterPro" id="IPR011257">
    <property type="entry name" value="DNA_glycosylase"/>
</dbReference>
<comment type="similarity">
    <text evidence="1">Belongs to the type-1 OGG1 family.</text>
</comment>
<name>A0A381SC51_9ZZZZ</name>
<dbReference type="SMART" id="SM00478">
    <property type="entry name" value="ENDO3c"/>
    <property type="match status" value="1"/>
</dbReference>
<comment type="catalytic activity">
    <reaction evidence="9">
        <text>2'-deoxyribonucleotide-(2'-deoxyribose 5'-phosphate)-2'-deoxyribonucleotide-DNA = a 3'-end 2'-deoxyribonucleotide-(2,3-dehydro-2,3-deoxyribose 5'-phosphate)-DNA + a 5'-end 5'-phospho-2'-deoxyribonucleoside-DNA + H(+)</text>
        <dbReference type="Rhea" id="RHEA:66592"/>
        <dbReference type="Rhea" id="RHEA-COMP:13180"/>
        <dbReference type="Rhea" id="RHEA-COMP:16897"/>
        <dbReference type="Rhea" id="RHEA-COMP:17067"/>
        <dbReference type="ChEBI" id="CHEBI:15378"/>
        <dbReference type="ChEBI" id="CHEBI:136412"/>
        <dbReference type="ChEBI" id="CHEBI:157695"/>
        <dbReference type="ChEBI" id="CHEBI:167181"/>
        <dbReference type="EC" id="4.2.99.18"/>
    </reaction>
</comment>
<dbReference type="GO" id="GO:0003684">
    <property type="term" value="F:damaged DNA binding"/>
    <property type="evidence" value="ECO:0007669"/>
    <property type="project" value="InterPro"/>
</dbReference>
<dbReference type="EC" id="4.2.99.18" evidence="2"/>
<organism evidence="11">
    <name type="scientific">marine metagenome</name>
    <dbReference type="NCBI Taxonomy" id="408172"/>
    <lineage>
        <taxon>unclassified sequences</taxon>
        <taxon>metagenomes</taxon>
        <taxon>ecological metagenomes</taxon>
    </lineage>
</organism>
<dbReference type="InterPro" id="IPR003265">
    <property type="entry name" value="HhH-GPD_domain"/>
</dbReference>
<dbReference type="PANTHER" id="PTHR10242">
    <property type="entry name" value="8-OXOGUANINE DNA GLYCOSYLASE"/>
    <property type="match status" value="1"/>
</dbReference>
<evidence type="ECO:0000256" key="3">
    <source>
        <dbReference type="ARBA" id="ARBA00022763"/>
    </source>
</evidence>
<sequence>MILSSKYPYALAETLYSGQAFRWHPILNGEAHEGILDGVRVRLSQKEDGIHFSSESGDSFDVGFIKKYLRLEDDLQLIYSQLSSDTYFTQAKDLYEGLHILRQDPWECLVTFICSANNNIPRIKSLVKGLSETCGERIRDQFGYFYSFPEPVSISEIGELGLRKIGLGFRAKYVAKVAESVVRDEIDLKSFRFLEYQEALTELLKFPGVGDKVANCVLLFSMDKLQAFPVDVWIKRVLRENYLNDSDEPIPDTKLRDWAQIHFGEFAGYANQYLFHQRRLI</sequence>
<dbReference type="GO" id="GO:0140078">
    <property type="term" value="F:class I DNA-(apurinic or apyrimidinic site) endonuclease activity"/>
    <property type="evidence" value="ECO:0007669"/>
    <property type="project" value="UniProtKB-EC"/>
</dbReference>
<dbReference type="Gene3D" id="3.30.310.260">
    <property type="match status" value="1"/>
</dbReference>
<dbReference type="CDD" id="cd00056">
    <property type="entry name" value="ENDO3c"/>
    <property type="match status" value="1"/>
</dbReference>
<dbReference type="GO" id="GO:0006284">
    <property type="term" value="P:base-excision repair"/>
    <property type="evidence" value="ECO:0007669"/>
    <property type="project" value="InterPro"/>
</dbReference>
<evidence type="ECO:0000256" key="5">
    <source>
        <dbReference type="ARBA" id="ARBA00023204"/>
    </source>
</evidence>
<evidence type="ECO:0000259" key="10">
    <source>
        <dbReference type="SMART" id="SM00478"/>
    </source>
</evidence>
<dbReference type="InterPro" id="IPR012904">
    <property type="entry name" value="OGG_N"/>
</dbReference>
<dbReference type="Gene3D" id="1.10.340.30">
    <property type="entry name" value="Hypothetical protein, domain 2"/>
    <property type="match status" value="1"/>
</dbReference>
<dbReference type="Pfam" id="PF07934">
    <property type="entry name" value="OGG_N"/>
    <property type="match status" value="1"/>
</dbReference>
<evidence type="ECO:0000256" key="8">
    <source>
        <dbReference type="ARBA" id="ARBA00023295"/>
    </source>
</evidence>
<protein>
    <recommendedName>
        <fullName evidence="2">DNA-(apurinic or apyrimidinic site) lyase</fullName>
        <ecNumber evidence="2">4.2.99.18</ecNumber>
    </recommendedName>
</protein>
<dbReference type="SUPFAM" id="SSF48150">
    <property type="entry name" value="DNA-glycosylase"/>
    <property type="match status" value="1"/>
</dbReference>
<accession>A0A381SC51</accession>
<feature type="domain" description="HhH-GPD" evidence="10">
    <location>
        <begin position="114"/>
        <end position="279"/>
    </location>
</feature>
<keyword evidence="7" id="KW-0511">Multifunctional enzyme</keyword>
<dbReference type="Pfam" id="PF00730">
    <property type="entry name" value="HhH-GPD"/>
    <property type="match status" value="1"/>
</dbReference>
<keyword evidence="4" id="KW-0378">Hydrolase</keyword>
<evidence type="ECO:0000256" key="1">
    <source>
        <dbReference type="ARBA" id="ARBA00010679"/>
    </source>
</evidence>
<evidence type="ECO:0000256" key="6">
    <source>
        <dbReference type="ARBA" id="ARBA00023239"/>
    </source>
</evidence>
<dbReference type="Gene3D" id="1.10.1670.10">
    <property type="entry name" value="Helix-hairpin-Helix base-excision DNA repair enzymes (C-terminal)"/>
    <property type="match status" value="1"/>
</dbReference>
<dbReference type="GO" id="GO:0008534">
    <property type="term" value="F:oxidized purine nucleobase lesion DNA N-glycosylase activity"/>
    <property type="evidence" value="ECO:0007669"/>
    <property type="project" value="InterPro"/>
</dbReference>
<dbReference type="SUPFAM" id="SSF55945">
    <property type="entry name" value="TATA-box binding protein-like"/>
    <property type="match status" value="1"/>
</dbReference>